<keyword evidence="4" id="KW-0479">Metal-binding</keyword>
<dbReference type="GO" id="GO:0120547">
    <property type="term" value="F:heme A synthase activity"/>
    <property type="evidence" value="ECO:0007669"/>
    <property type="project" value="UniProtKB-EC"/>
</dbReference>
<comment type="subcellular location">
    <subcellularLocation>
        <location evidence="2">Membrane</location>
        <topology evidence="2">Multi-pass membrane protein</topology>
    </subcellularLocation>
</comment>
<keyword evidence="9 12" id="KW-0472">Membrane</keyword>
<dbReference type="Proteomes" id="UP000093561">
    <property type="component" value="Unassembled WGS sequence"/>
</dbReference>
<comment type="pathway">
    <text evidence="10">Porphyrin-containing compound metabolism; heme A biosynthesis; heme A from heme O: step 1/1.</text>
</comment>
<reference evidence="13" key="1">
    <citation type="submission" date="2015-03" db="EMBL/GenBank/DDBJ databases">
        <title>Wuchereria bancrofti Genome Sequencing Papua New Guinea Strain.</title>
        <authorList>
            <person name="Small S.T."/>
            <person name="Serre D."/>
            <person name="Zimmerman P.A."/>
        </authorList>
    </citation>
    <scope>NUCLEOTIDE SEQUENCE [LARGE SCALE GENOMIC DNA]</scope>
    <source>
        <strain evidence="13">pt0022</strain>
    </source>
</reference>
<accession>A0AAF5Q6T4</accession>
<name>A0AAF5Q6T4_WUCBA</name>
<feature type="transmembrane region" description="Helical" evidence="12">
    <location>
        <begin position="360"/>
        <end position="380"/>
    </location>
</feature>
<feature type="transmembrane region" description="Helical" evidence="12">
    <location>
        <begin position="158"/>
        <end position="176"/>
    </location>
</feature>
<feature type="transmembrane region" description="Helical" evidence="12">
    <location>
        <begin position="188"/>
        <end position="206"/>
    </location>
</feature>
<dbReference type="PANTHER" id="PTHR23289:SF2">
    <property type="entry name" value="CYTOCHROME C OXIDASE ASSEMBLY PROTEIN COX15 HOMOLOG"/>
    <property type="match status" value="1"/>
</dbReference>
<dbReference type="HAMAP" id="MF_01665">
    <property type="entry name" value="HemeA_synth_type2"/>
    <property type="match status" value="1"/>
</dbReference>
<feature type="transmembrane region" description="Helical" evidence="12">
    <location>
        <begin position="226"/>
        <end position="253"/>
    </location>
</feature>
<dbReference type="WBParaSite" id="mrna-Wban_10569">
    <property type="protein sequence ID" value="mrna-Wban_10569"/>
    <property type="gene ID" value="Wban_10569"/>
</dbReference>
<comment type="cofactor">
    <cofactor evidence="1">
        <name>heme b</name>
        <dbReference type="ChEBI" id="CHEBI:60344"/>
    </cofactor>
</comment>
<evidence type="ECO:0000256" key="12">
    <source>
        <dbReference type="SAM" id="Phobius"/>
    </source>
</evidence>
<evidence type="ECO:0000256" key="6">
    <source>
        <dbReference type="ARBA" id="ARBA00023002"/>
    </source>
</evidence>
<dbReference type="InterPro" id="IPR023754">
    <property type="entry name" value="HemeA_Synthase_type2"/>
</dbReference>
<sequence>MSLLTRLLASRRACSNITGKSSFFTGSTFSNNMKESFTFFKIPRITNAIKRRMILGVSLSHQLAPAQRRTIGVWLLGCAGMVYGAVALGGITRLTESGLSMVNWDLFRTMKPPWSKDEWETEFERYKQFPEYKFKSGNEEMTLAEFKFIWMMEYIHRMWGRTLGIFFLVPCVFFWAKGRFSSAMKKRMFIAGTLICMQGLIGWWMVKSGLDPKNNSNKEIPRVSEYRLATHLTMAFVLYTVFLWTGLSHIFTAHDHTNVNKIGRLRGMTHLSKTMIVLTAVMGAFVAGLDAGLVYNSWPKYAGRWLPEDLWLKDPKWCNIFENPATAQFMHRNMAYLTLLSVTLTWFFGRRMLLGRRAKIALHSLMGAVYLQALLGIATLVHYVPVYLGVMHQNLSMAVITSAFWLSNEIRRVPNFLLMRLNKMKGLFESLKCLLLERDSNCELFLKTKMRIGVSFFCSSFSTGLHPNR</sequence>
<dbReference type="GO" id="GO:0006784">
    <property type="term" value="P:heme A biosynthetic process"/>
    <property type="evidence" value="ECO:0007669"/>
    <property type="project" value="InterPro"/>
</dbReference>
<dbReference type="AlphaFoldDB" id="A0AAF5Q6T4"/>
<evidence type="ECO:0000256" key="8">
    <source>
        <dbReference type="ARBA" id="ARBA00023133"/>
    </source>
</evidence>
<evidence type="ECO:0000256" key="9">
    <source>
        <dbReference type="ARBA" id="ARBA00023136"/>
    </source>
</evidence>
<evidence type="ECO:0000256" key="2">
    <source>
        <dbReference type="ARBA" id="ARBA00004141"/>
    </source>
</evidence>
<dbReference type="PANTHER" id="PTHR23289">
    <property type="entry name" value="CYTOCHROME C OXIDASE ASSEMBLY PROTEIN COX15"/>
    <property type="match status" value="1"/>
</dbReference>
<keyword evidence="3 12" id="KW-0812">Transmembrane</keyword>
<feature type="transmembrane region" description="Helical" evidence="12">
    <location>
        <begin position="71"/>
        <end position="91"/>
    </location>
</feature>
<keyword evidence="6" id="KW-0560">Oxidoreductase</keyword>
<dbReference type="GO" id="GO:0016653">
    <property type="term" value="F:oxidoreductase activity, acting on NAD(P)H, heme protein as acceptor"/>
    <property type="evidence" value="ECO:0007669"/>
    <property type="project" value="TreeGrafter"/>
</dbReference>
<keyword evidence="5 12" id="KW-1133">Transmembrane helix</keyword>
<feature type="transmembrane region" description="Helical" evidence="12">
    <location>
        <begin position="329"/>
        <end position="348"/>
    </location>
</feature>
<evidence type="ECO:0000256" key="11">
    <source>
        <dbReference type="ARBA" id="ARBA00048044"/>
    </source>
</evidence>
<comment type="catalytic activity">
    <reaction evidence="11">
        <text>Fe(II)-heme o + 2 A + H2O = Fe(II)-heme a + 2 AH2</text>
        <dbReference type="Rhea" id="RHEA:63388"/>
        <dbReference type="ChEBI" id="CHEBI:13193"/>
        <dbReference type="ChEBI" id="CHEBI:15377"/>
        <dbReference type="ChEBI" id="CHEBI:17499"/>
        <dbReference type="ChEBI" id="CHEBI:60530"/>
        <dbReference type="ChEBI" id="CHEBI:61715"/>
        <dbReference type="EC" id="1.17.99.9"/>
    </reaction>
    <physiologicalReaction direction="left-to-right" evidence="11">
        <dbReference type="Rhea" id="RHEA:63389"/>
    </physiologicalReaction>
</comment>
<dbReference type="GO" id="GO:0046872">
    <property type="term" value="F:metal ion binding"/>
    <property type="evidence" value="ECO:0007669"/>
    <property type="project" value="UniProtKB-KW"/>
</dbReference>
<dbReference type="Pfam" id="PF02628">
    <property type="entry name" value="COX15-CtaA"/>
    <property type="match status" value="1"/>
</dbReference>
<reference evidence="13" key="2">
    <citation type="journal article" date="2016" name="Mol. Ecol.">
        <title>Population genomics of the filarial nematode parasite Wuchereria bancrofti from mosquitoes.</title>
        <authorList>
            <person name="Small S.T."/>
            <person name="Reimer L.J."/>
            <person name="Tisch D.J."/>
            <person name="King C.L."/>
            <person name="Christensen B.M."/>
            <person name="Siba P.M."/>
            <person name="Kazura J.W."/>
            <person name="Serre D."/>
            <person name="Zimmerman P.A."/>
        </authorList>
    </citation>
    <scope>NUCLEOTIDE SEQUENCE</scope>
    <source>
        <strain evidence="13">pt0022</strain>
    </source>
</reference>
<evidence type="ECO:0000256" key="10">
    <source>
        <dbReference type="ARBA" id="ARBA00044501"/>
    </source>
</evidence>
<dbReference type="InterPro" id="IPR003780">
    <property type="entry name" value="COX15/CtaA_fam"/>
</dbReference>
<evidence type="ECO:0000313" key="13">
    <source>
        <dbReference type="Proteomes" id="UP000093561"/>
    </source>
</evidence>
<dbReference type="GO" id="GO:0005743">
    <property type="term" value="C:mitochondrial inner membrane"/>
    <property type="evidence" value="ECO:0007669"/>
    <property type="project" value="TreeGrafter"/>
</dbReference>
<organism evidence="13 14">
    <name type="scientific">Wuchereria bancrofti</name>
    <dbReference type="NCBI Taxonomy" id="6293"/>
    <lineage>
        <taxon>Eukaryota</taxon>
        <taxon>Metazoa</taxon>
        <taxon>Ecdysozoa</taxon>
        <taxon>Nematoda</taxon>
        <taxon>Chromadorea</taxon>
        <taxon>Rhabditida</taxon>
        <taxon>Spirurina</taxon>
        <taxon>Spiruromorpha</taxon>
        <taxon>Filarioidea</taxon>
        <taxon>Onchocercidae</taxon>
        <taxon>Wuchereria</taxon>
    </lineage>
</organism>
<evidence type="ECO:0000256" key="4">
    <source>
        <dbReference type="ARBA" id="ARBA00022723"/>
    </source>
</evidence>
<proteinExistence type="inferred from homology"/>
<evidence type="ECO:0000256" key="3">
    <source>
        <dbReference type="ARBA" id="ARBA00022692"/>
    </source>
</evidence>
<keyword evidence="8" id="KW-0350">Heme biosynthesis</keyword>
<keyword evidence="7" id="KW-0408">Iron</keyword>
<evidence type="ECO:0000256" key="5">
    <source>
        <dbReference type="ARBA" id="ARBA00022989"/>
    </source>
</evidence>
<evidence type="ECO:0000256" key="1">
    <source>
        <dbReference type="ARBA" id="ARBA00001970"/>
    </source>
</evidence>
<evidence type="ECO:0000313" key="14">
    <source>
        <dbReference type="WBParaSite" id="mrna-Wban_10569"/>
    </source>
</evidence>
<feature type="transmembrane region" description="Helical" evidence="12">
    <location>
        <begin position="274"/>
        <end position="295"/>
    </location>
</feature>
<protein>
    <submittedName>
        <fullName evidence="14">Cytochrome oxidase assembly protein</fullName>
    </submittedName>
</protein>
<evidence type="ECO:0000256" key="7">
    <source>
        <dbReference type="ARBA" id="ARBA00023004"/>
    </source>
</evidence>
<reference evidence="14" key="3">
    <citation type="submission" date="2024-02" db="UniProtKB">
        <authorList>
            <consortium name="WormBaseParasite"/>
        </authorList>
    </citation>
    <scope>IDENTIFICATION</scope>
    <source>
        <strain evidence="14">pt0022</strain>
    </source>
</reference>